<dbReference type="EMBL" id="CP000698">
    <property type="protein sequence ID" value="ABQ26145.1"/>
    <property type="molecule type" value="Genomic_DNA"/>
</dbReference>
<dbReference type="STRING" id="351605.Gura_1955"/>
<organism evidence="2 3">
    <name type="scientific">Geotalea uraniireducens (strain Rf4)</name>
    <name type="common">Geobacter uraniireducens</name>
    <dbReference type="NCBI Taxonomy" id="351605"/>
    <lineage>
        <taxon>Bacteria</taxon>
        <taxon>Pseudomonadati</taxon>
        <taxon>Thermodesulfobacteriota</taxon>
        <taxon>Desulfuromonadia</taxon>
        <taxon>Geobacterales</taxon>
        <taxon>Geobacteraceae</taxon>
        <taxon>Geotalea</taxon>
    </lineage>
</organism>
<name>A5GFE0_GEOUR</name>
<dbReference type="RefSeq" id="WP_011938848.1">
    <property type="nucleotide sequence ID" value="NC_009483.1"/>
</dbReference>
<dbReference type="HOGENOM" id="CLU_123805_0_0_7"/>
<dbReference type="KEGG" id="gur:Gura_1955"/>
<sequence>MLTEEISRFIESIEHAFVASADESGRPHLAVGRDLHVMNSSHLVFEAWFCHKTMENVSKNPYVAVTVTASASGNGYQFSGVVEKTAETAILDGYAPLEEPGMPQVQYRLMVRVDEIMEFSSGVHTDQPLGV</sequence>
<dbReference type="SUPFAM" id="SSF50475">
    <property type="entry name" value="FMN-binding split barrel"/>
    <property type="match status" value="1"/>
</dbReference>
<evidence type="ECO:0000259" key="1">
    <source>
        <dbReference type="Pfam" id="PF01243"/>
    </source>
</evidence>
<keyword evidence="3" id="KW-1185">Reference proteome</keyword>
<accession>A5GFE0</accession>
<feature type="domain" description="Pyridoxamine 5'-phosphate oxidase N-terminal" evidence="1">
    <location>
        <begin position="2"/>
        <end position="94"/>
    </location>
</feature>
<dbReference type="PANTHER" id="PTHR40660:SF1">
    <property type="entry name" value="5'-PHOSPHATE OXIDASE PUTATIVE DOMAIN-CONTAINING PROTEIN-RELATED"/>
    <property type="match status" value="1"/>
</dbReference>
<dbReference type="InterPro" id="IPR011576">
    <property type="entry name" value="Pyridox_Oxase_N"/>
</dbReference>
<dbReference type="OrthoDB" id="5396341at2"/>
<dbReference type="AlphaFoldDB" id="A5GFE0"/>
<proteinExistence type="predicted"/>
<dbReference type="Gene3D" id="2.30.110.10">
    <property type="entry name" value="Electron Transport, Fmn-binding Protein, Chain A"/>
    <property type="match status" value="1"/>
</dbReference>
<reference evidence="2 3" key="1">
    <citation type="submission" date="2007-05" db="EMBL/GenBank/DDBJ databases">
        <title>Complete sequence of Geobacter uraniireducens Rf4.</title>
        <authorList>
            <consortium name="US DOE Joint Genome Institute"/>
            <person name="Copeland A."/>
            <person name="Lucas S."/>
            <person name="Lapidus A."/>
            <person name="Barry K."/>
            <person name="Detter J.C."/>
            <person name="Glavina del Rio T."/>
            <person name="Hammon N."/>
            <person name="Israni S."/>
            <person name="Dalin E."/>
            <person name="Tice H."/>
            <person name="Pitluck S."/>
            <person name="Chertkov O."/>
            <person name="Brettin T."/>
            <person name="Bruce D."/>
            <person name="Han C."/>
            <person name="Schmutz J."/>
            <person name="Larimer F."/>
            <person name="Land M."/>
            <person name="Hauser L."/>
            <person name="Kyrpides N."/>
            <person name="Mikhailova N."/>
            <person name="Shelobolina E."/>
            <person name="Aklujkar M."/>
            <person name="Lovley D."/>
            <person name="Richardson P."/>
        </authorList>
    </citation>
    <scope>NUCLEOTIDE SEQUENCE [LARGE SCALE GENOMIC DNA]</scope>
    <source>
        <strain evidence="2 3">Rf4</strain>
    </source>
</reference>
<gene>
    <name evidence="2" type="ordered locus">Gura_1955</name>
</gene>
<dbReference type="Proteomes" id="UP000006695">
    <property type="component" value="Chromosome"/>
</dbReference>
<dbReference type="PANTHER" id="PTHR40660">
    <property type="entry name" value="5'-PHOSPHATE OXIDASE PUTATIVE DOMAIN-CONTAINING PROTEIN-RELATED"/>
    <property type="match status" value="1"/>
</dbReference>
<evidence type="ECO:0000313" key="2">
    <source>
        <dbReference type="EMBL" id="ABQ26145.1"/>
    </source>
</evidence>
<dbReference type="Pfam" id="PF01243">
    <property type="entry name" value="PNPOx_N"/>
    <property type="match status" value="1"/>
</dbReference>
<dbReference type="InterPro" id="IPR012349">
    <property type="entry name" value="Split_barrel_FMN-bd"/>
</dbReference>
<protein>
    <submittedName>
        <fullName evidence="2">Pyridoxamine 5'-phosphate oxidase-related, FMN-binding protein</fullName>
    </submittedName>
</protein>
<evidence type="ECO:0000313" key="3">
    <source>
        <dbReference type="Proteomes" id="UP000006695"/>
    </source>
</evidence>